<feature type="region of interest" description="Disordered" evidence="2">
    <location>
        <begin position="143"/>
        <end position="179"/>
    </location>
</feature>
<proteinExistence type="predicted"/>
<evidence type="ECO:0000313" key="3">
    <source>
        <dbReference type="EMBL" id="EHL11088.1"/>
    </source>
</evidence>
<accession>G9X2L8</accession>
<dbReference type="BioCyc" id="EBAC796937-HMP:GMGH-627-MONOMER"/>
<name>G9X2L8_9FIRM</name>
<organism evidence="3 4">
    <name type="scientific">Peptoanaerobacter stomatis</name>
    <dbReference type="NCBI Taxonomy" id="796937"/>
    <lineage>
        <taxon>Bacteria</taxon>
        <taxon>Bacillati</taxon>
        <taxon>Bacillota</taxon>
        <taxon>Clostridia</taxon>
        <taxon>Peptostreptococcales</taxon>
        <taxon>Filifactoraceae</taxon>
        <taxon>Peptoanaerobacter</taxon>
    </lineage>
</organism>
<keyword evidence="1" id="KW-0175">Coiled coil</keyword>
<dbReference type="InterPro" id="IPR009636">
    <property type="entry name" value="SCAF"/>
</dbReference>
<dbReference type="Pfam" id="PF06810">
    <property type="entry name" value="Phage_scaffold"/>
    <property type="match status" value="1"/>
</dbReference>
<comment type="caution">
    <text evidence="3">The sequence shown here is derived from an EMBL/GenBank/DDBJ whole genome shotgun (WGS) entry which is preliminary data.</text>
</comment>
<evidence type="ECO:0000256" key="1">
    <source>
        <dbReference type="SAM" id="Coils"/>
    </source>
</evidence>
<evidence type="ECO:0000313" key="4">
    <source>
        <dbReference type="Proteomes" id="UP000006437"/>
    </source>
</evidence>
<protein>
    <submittedName>
        <fullName evidence="3">Phage minor structural protein GP20</fullName>
    </submittedName>
</protein>
<gene>
    <name evidence="3" type="ORF">HMPREF9629_00625</name>
</gene>
<dbReference type="HOGENOM" id="CLU_112809_4_0_9"/>
<dbReference type="RefSeq" id="WP_009524861.1">
    <property type="nucleotide sequence ID" value="NZ_JH414548.1"/>
</dbReference>
<dbReference type="EMBL" id="AFZE01000056">
    <property type="protein sequence ID" value="EHL11088.1"/>
    <property type="molecule type" value="Genomic_DNA"/>
</dbReference>
<dbReference type="PATRIC" id="fig|796937.3.peg.1859"/>
<feature type="compositionally biased region" description="Polar residues" evidence="2">
    <location>
        <begin position="169"/>
        <end position="179"/>
    </location>
</feature>
<reference evidence="3 4" key="1">
    <citation type="submission" date="2011-08" db="EMBL/GenBank/DDBJ databases">
        <title>The Genome Sequence of Eubacteriaceae bacterium ACC19a.</title>
        <authorList>
            <consortium name="The Broad Institute Genome Sequencing Platform"/>
            <person name="Earl A."/>
            <person name="Ward D."/>
            <person name="Feldgarden M."/>
            <person name="Gevers D."/>
            <person name="Sizova M."/>
            <person name="Hazen A."/>
            <person name="Epstein S."/>
            <person name="Young S.K."/>
            <person name="Zeng Q."/>
            <person name="Gargeya S."/>
            <person name="Fitzgerald M."/>
            <person name="Haas B."/>
            <person name="Abouelleil A."/>
            <person name="Alvarado L."/>
            <person name="Arachchi H.M."/>
            <person name="Berlin A."/>
            <person name="Brown A."/>
            <person name="Chapman S.B."/>
            <person name="Chen Z."/>
            <person name="Dunbar C."/>
            <person name="Freedman E."/>
            <person name="Gearin G."/>
            <person name="Gellesch M."/>
            <person name="Goldberg J."/>
            <person name="Griggs A."/>
            <person name="Gujja S."/>
            <person name="Heiman D."/>
            <person name="Howarth C."/>
            <person name="Larson L."/>
            <person name="Lui A."/>
            <person name="MacDonald P.J.P."/>
            <person name="Montmayeur A."/>
            <person name="Murphy C."/>
            <person name="Neiman D."/>
            <person name="Pearson M."/>
            <person name="Priest M."/>
            <person name="Roberts A."/>
            <person name="Saif S."/>
            <person name="Shea T."/>
            <person name="Shenoy N."/>
            <person name="Sisk P."/>
            <person name="Stolte C."/>
            <person name="Sykes S."/>
            <person name="Wortman J."/>
            <person name="Nusbaum C."/>
            <person name="Birren B."/>
        </authorList>
    </citation>
    <scope>NUCLEOTIDE SEQUENCE [LARGE SCALE GENOMIC DNA]</scope>
    <source>
        <strain evidence="3 4">ACC19a</strain>
    </source>
</reference>
<dbReference type="AlphaFoldDB" id="G9X2L8"/>
<feature type="compositionally biased region" description="Basic and acidic residues" evidence="2">
    <location>
        <begin position="151"/>
        <end position="160"/>
    </location>
</feature>
<evidence type="ECO:0000256" key="2">
    <source>
        <dbReference type="SAM" id="MobiDB-lite"/>
    </source>
</evidence>
<sequence length="179" mass="20202">MKREFLKELGLSDEQIDKIMAENGKDIAREQEKTGEKDKEIELIGSQLKEANKTIKSYKDMDIDGIKKSANEWETKAKQLEKEKVVLKNDYALKSAINNANSIDGDLLMKIINKEDLKFQDDKIIGLDEQIASIKESKPYLFKSSSDDGDDRFIPHKLPEGDGDGANAMESQISSVFDN</sequence>
<dbReference type="Proteomes" id="UP000006437">
    <property type="component" value="Unassembled WGS sequence"/>
</dbReference>
<feature type="coiled-coil region" evidence="1">
    <location>
        <begin position="63"/>
        <end position="90"/>
    </location>
</feature>